<evidence type="ECO:0000313" key="3">
    <source>
        <dbReference type="Proteomes" id="UP000245207"/>
    </source>
</evidence>
<dbReference type="Gene3D" id="1.10.950.10">
    <property type="entry name" value="Villin headpiece domain"/>
    <property type="match status" value="1"/>
</dbReference>
<dbReference type="GO" id="GO:0003779">
    <property type="term" value="F:actin binding"/>
    <property type="evidence" value="ECO:0007669"/>
    <property type="project" value="InterPro"/>
</dbReference>
<dbReference type="STRING" id="35608.A0A2U1NXI9"/>
<dbReference type="SMART" id="SM00153">
    <property type="entry name" value="VHP"/>
    <property type="match status" value="1"/>
</dbReference>
<dbReference type="Pfam" id="PF02209">
    <property type="entry name" value="VHP"/>
    <property type="match status" value="1"/>
</dbReference>
<accession>A0A2U1NXI9</accession>
<sequence>MSFDKDDHQPVEIVTAACRSRTLGNEVIGSVLGTTNSHLAATEGKTVKYLLTLQNNGALNQLKRTQRKDEEGLTLYPYNRLTTASFDPTADIDVTKRETYLLSAEFREKFGMTKEAFYKLPKLKQNKLKMAL</sequence>
<dbReference type="PROSITE" id="PS51089">
    <property type="entry name" value="HP"/>
    <property type="match status" value="1"/>
</dbReference>
<dbReference type="EMBL" id="PKPP01002018">
    <property type="protein sequence ID" value="PWA78204.1"/>
    <property type="molecule type" value="Genomic_DNA"/>
</dbReference>
<dbReference type="Proteomes" id="UP000245207">
    <property type="component" value="Unassembled WGS sequence"/>
</dbReference>
<name>A0A2U1NXI9_ARTAN</name>
<feature type="domain" description="HP" evidence="1">
    <location>
        <begin position="70"/>
        <end position="132"/>
    </location>
</feature>
<reference evidence="2 3" key="1">
    <citation type="journal article" date="2018" name="Mol. Plant">
        <title>The genome of Artemisia annua provides insight into the evolution of Asteraceae family and artemisinin biosynthesis.</title>
        <authorList>
            <person name="Shen Q."/>
            <person name="Zhang L."/>
            <person name="Liao Z."/>
            <person name="Wang S."/>
            <person name="Yan T."/>
            <person name="Shi P."/>
            <person name="Liu M."/>
            <person name="Fu X."/>
            <person name="Pan Q."/>
            <person name="Wang Y."/>
            <person name="Lv Z."/>
            <person name="Lu X."/>
            <person name="Zhang F."/>
            <person name="Jiang W."/>
            <person name="Ma Y."/>
            <person name="Chen M."/>
            <person name="Hao X."/>
            <person name="Li L."/>
            <person name="Tang Y."/>
            <person name="Lv G."/>
            <person name="Zhou Y."/>
            <person name="Sun X."/>
            <person name="Brodelius P.E."/>
            <person name="Rose J.K.C."/>
            <person name="Tang K."/>
        </authorList>
    </citation>
    <scope>NUCLEOTIDE SEQUENCE [LARGE SCALE GENOMIC DNA]</scope>
    <source>
        <strain evidence="3">cv. Huhao1</strain>
        <tissue evidence="2">Leaf</tissue>
    </source>
</reference>
<dbReference type="SUPFAM" id="SSF47050">
    <property type="entry name" value="VHP, Villin headpiece domain"/>
    <property type="match status" value="1"/>
</dbReference>
<dbReference type="InterPro" id="IPR003128">
    <property type="entry name" value="Villin_headpiece"/>
</dbReference>
<evidence type="ECO:0000259" key="1">
    <source>
        <dbReference type="PROSITE" id="PS51089"/>
    </source>
</evidence>
<gene>
    <name evidence="2" type="ORF">CTI12_AA217340</name>
</gene>
<evidence type="ECO:0000313" key="2">
    <source>
        <dbReference type="EMBL" id="PWA78204.1"/>
    </source>
</evidence>
<organism evidence="2 3">
    <name type="scientific">Artemisia annua</name>
    <name type="common">Sweet wormwood</name>
    <dbReference type="NCBI Taxonomy" id="35608"/>
    <lineage>
        <taxon>Eukaryota</taxon>
        <taxon>Viridiplantae</taxon>
        <taxon>Streptophyta</taxon>
        <taxon>Embryophyta</taxon>
        <taxon>Tracheophyta</taxon>
        <taxon>Spermatophyta</taxon>
        <taxon>Magnoliopsida</taxon>
        <taxon>eudicotyledons</taxon>
        <taxon>Gunneridae</taxon>
        <taxon>Pentapetalae</taxon>
        <taxon>asterids</taxon>
        <taxon>campanulids</taxon>
        <taxon>Asterales</taxon>
        <taxon>Asteraceae</taxon>
        <taxon>Asteroideae</taxon>
        <taxon>Anthemideae</taxon>
        <taxon>Artemisiinae</taxon>
        <taxon>Artemisia</taxon>
    </lineage>
</organism>
<dbReference type="OrthoDB" id="1742185at2759"/>
<comment type="caution">
    <text evidence="2">The sequence shown here is derived from an EMBL/GenBank/DDBJ whole genome shotgun (WGS) entry which is preliminary data.</text>
</comment>
<protein>
    <submittedName>
        <fullName evidence="2">Villin</fullName>
    </submittedName>
</protein>
<dbReference type="InterPro" id="IPR036886">
    <property type="entry name" value="Villin_headpiece_dom_sf"/>
</dbReference>
<dbReference type="AlphaFoldDB" id="A0A2U1NXI9"/>
<proteinExistence type="predicted"/>
<dbReference type="GO" id="GO:0007010">
    <property type="term" value="P:cytoskeleton organization"/>
    <property type="evidence" value="ECO:0007669"/>
    <property type="project" value="InterPro"/>
</dbReference>
<keyword evidence="3" id="KW-1185">Reference proteome</keyword>